<accession>A0ABS4ECA8</accession>
<evidence type="ECO:0000313" key="2">
    <source>
        <dbReference type="EMBL" id="MBP1855564.1"/>
    </source>
</evidence>
<keyword evidence="3" id="KW-1185">Reference proteome</keyword>
<gene>
    <name evidence="2" type="ORF">J2Z43_001959</name>
</gene>
<dbReference type="InterPro" id="IPR001279">
    <property type="entry name" value="Metallo-B-lactamas"/>
</dbReference>
<feature type="domain" description="Metallo-beta-lactamase" evidence="1">
    <location>
        <begin position="23"/>
        <end position="123"/>
    </location>
</feature>
<dbReference type="InterPro" id="IPR036866">
    <property type="entry name" value="RibonucZ/Hydroxyglut_hydro"/>
</dbReference>
<evidence type="ECO:0000259" key="1">
    <source>
        <dbReference type="Pfam" id="PF00753"/>
    </source>
</evidence>
<dbReference type="GO" id="GO:0102041">
    <property type="term" value="F:7,8-dihydropterin-6-yl-methyl-4-(beta-D-ribofuranosyl)aminobenzene 5'-phosphate synthase"/>
    <property type="evidence" value="ECO:0007669"/>
    <property type="project" value="UniProtKB-EC"/>
</dbReference>
<name>A0ABS4ECA8_9FIRM</name>
<dbReference type="Pfam" id="PF00753">
    <property type="entry name" value="Lactamase_B"/>
    <property type="match status" value="1"/>
</dbReference>
<dbReference type="Gene3D" id="3.60.15.10">
    <property type="entry name" value="Ribonuclease Z/Hydroxyacylglutathione hydrolase-like"/>
    <property type="match status" value="1"/>
</dbReference>
<dbReference type="PANTHER" id="PTHR13754">
    <property type="entry name" value="METALLO-BETA-LACTAMASE SUPERFAMILY PROTEIN"/>
    <property type="match status" value="1"/>
</dbReference>
<dbReference type="EMBL" id="JAGGJX010000003">
    <property type="protein sequence ID" value="MBP1855564.1"/>
    <property type="molecule type" value="Genomic_DNA"/>
</dbReference>
<dbReference type="EC" id="2.5.1.105" evidence="2"/>
<reference evidence="2 3" key="1">
    <citation type="submission" date="2021-03" db="EMBL/GenBank/DDBJ databases">
        <title>Genomic Encyclopedia of Type Strains, Phase IV (KMG-IV): sequencing the most valuable type-strain genomes for metagenomic binning, comparative biology and taxonomic classification.</title>
        <authorList>
            <person name="Goeker M."/>
        </authorList>
    </citation>
    <scope>NUCLEOTIDE SEQUENCE [LARGE SCALE GENOMIC DNA]</scope>
    <source>
        <strain evidence="2 3">DSM 1289</strain>
    </source>
</reference>
<protein>
    <submittedName>
        <fullName evidence="2">7, 8-dihydropterin-6-yl-methyl-4-(Beta-D-ribofuranosyl)aminobenzene 5'-phosphate synthase</fullName>
        <ecNumber evidence="2">2.5.1.105</ecNumber>
    </submittedName>
</protein>
<sequence>MIKIISLLENVSNFDNLKSEHGLSLYIEKDNIKCLMDTGGSDKFLENAKELGIDLTDLNWVIITHNHLDHIGGLESLLEYNKNVNVIIKNDAKGAFHLKKLFINKYIGIDINIFEKYKDRIIFFTKDCKISDNFYLRSDTIKDPYFVCKDKSLMERKKGKLVPDEFNHELFLTIEEGNKVIIISACSHSGIVNIVNTTQLLYPNKEISHVVGGFHMMGFGIKQLNCDKEYIHEVADILDKSCTEKILTCHCTGKKAYKIMKEQLGDKISYLSTGQSIVIN</sequence>
<evidence type="ECO:0000313" key="3">
    <source>
        <dbReference type="Proteomes" id="UP000767291"/>
    </source>
</evidence>
<dbReference type="Proteomes" id="UP000767291">
    <property type="component" value="Unassembled WGS sequence"/>
</dbReference>
<dbReference type="InterPro" id="IPR052926">
    <property type="entry name" value="Metallo-beta-lactamase_dom"/>
</dbReference>
<dbReference type="SUPFAM" id="SSF56281">
    <property type="entry name" value="Metallo-hydrolase/oxidoreductase"/>
    <property type="match status" value="1"/>
</dbReference>
<organism evidence="2 3">
    <name type="scientific">Metaclostridioides mangenotii</name>
    <dbReference type="NCBI Taxonomy" id="1540"/>
    <lineage>
        <taxon>Bacteria</taxon>
        <taxon>Bacillati</taxon>
        <taxon>Bacillota</taxon>
        <taxon>Clostridia</taxon>
        <taxon>Peptostreptococcales</taxon>
        <taxon>Peptostreptococcaceae</taxon>
        <taxon>Metaclostridioides</taxon>
    </lineage>
</organism>
<dbReference type="RefSeq" id="WP_209456980.1">
    <property type="nucleotide sequence ID" value="NZ_BAAACS010000011.1"/>
</dbReference>
<dbReference type="InterPro" id="IPR041712">
    <property type="entry name" value="DHPS-like_MBL-fold"/>
</dbReference>
<keyword evidence="2" id="KW-0808">Transferase</keyword>
<proteinExistence type="predicted"/>
<dbReference type="CDD" id="cd07713">
    <property type="entry name" value="DHPS-like_MBL-fold"/>
    <property type="match status" value="1"/>
</dbReference>
<comment type="caution">
    <text evidence="2">The sequence shown here is derived from an EMBL/GenBank/DDBJ whole genome shotgun (WGS) entry which is preliminary data.</text>
</comment>
<dbReference type="PANTHER" id="PTHR13754:SF13">
    <property type="entry name" value="METALLO-BETA-LACTAMASE SUPERFAMILY PROTEIN (AFU_ORTHOLOGUE AFUA_3G07630)"/>
    <property type="match status" value="1"/>
</dbReference>